<evidence type="ECO:0000313" key="15">
    <source>
        <dbReference type="Proteomes" id="UP001474421"/>
    </source>
</evidence>
<gene>
    <name evidence="14" type="ORF">NXF25_007439</name>
</gene>
<feature type="compositionally biased region" description="Polar residues" evidence="12">
    <location>
        <begin position="780"/>
        <end position="806"/>
    </location>
</feature>
<sequence length="921" mass="96134">MLTNAWGEEERLAWCKPAQPANSGPVTIPAGPTQQSGAALPAAEIGQSQKGARVWMLSAGTGPEAEEEREKPPPPPAVAAGPAPTRQSQAQPPLPARPDEPRLLLPPRGRHPIAQLGERRGAGLELPGPPLPLLPAAGAGGGKQQPPPPPPPPPPPWNKESAEPSAGRGGGSSSSAISVASGGGGGSNAQAAPQETAAAAEEEEAAAGEPAVAAAATTTACLPAPCSWSASPSPSSPPPWPAMPSGSASPSPPEEPPDPGARLLLPAPPRPPPGLLLQYHHAQPPPLPAPPQPPLLPDTGLLRERLAGLGLRECGDEAAQEPDEEDEEEEEEEAAPEEGERDGGDLELDLEEPPDDEEDEAAEEEEEDEDEEGFLEPREDGGGGVCGPVSLLLLPPPASPPLLPPGLGSVLLPPPPPVPALPLPAGSAFEAPEAGALGGALYGPGDDVHAGVMAAMLSQSYGLPGVAAVAGMPPGSVLNGEQAALLRRKSVNTTECVPVPSSEHVAEIVGRQGCKIKALRAKTNTYIKTPVRGEEPVFVVTGRKEDVAMAKREILSAAEHFSMIRASRNKNGPALGGLPCNPNLPGQTTVQVRVPYRVVGLVVGPKGATIKRIQQQTHTYIVTPSRDKEPVFEVTGMPENVDRAREEIEMHIAMRTGNYIELNEENDFHYNGTDVSFEGGNLGSAWLTSNPVPPPSRTRMISNYRNDSSSSLGSGSTDSYFGSNRLADFSPTSPFSTGNFWFGETLPSVGAEDLTVDSPAYDSLPTPSQTIWTPFEPVNPLSSFGSEPANNVKSPQKGSQPSTPRLSPTFPETLEHPLARRVRSDPPSTVNQVGLPIYIPAFSNGTNSYSSSNGGSTSSSPPELRRKHDCVICFENEVIAALVPCGHNLFCMECANKICEKEAPSCPVCQTAVTQAIQIHS</sequence>
<dbReference type="InterPro" id="IPR047227">
    <property type="entry name" value="MEX3"/>
</dbReference>
<dbReference type="FunFam" id="3.30.1370.10:FF:000013">
    <property type="entry name" value="Mex-3 RNA-binding family member B"/>
    <property type="match status" value="1"/>
</dbReference>
<dbReference type="InterPro" id="IPR004087">
    <property type="entry name" value="KH_dom"/>
</dbReference>
<dbReference type="InterPro" id="IPR004088">
    <property type="entry name" value="KH_dom_type_1"/>
</dbReference>
<dbReference type="Gene3D" id="3.30.1370.10">
    <property type="entry name" value="K Homology domain, type 1"/>
    <property type="match status" value="2"/>
</dbReference>
<evidence type="ECO:0000256" key="9">
    <source>
        <dbReference type="ARBA" id="ARBA00023242"/>
    </source>
</evidence>
<feature type="region of interest" description="Disordered" evidence="12">
    <location>
        <begin position="772"/>
        <end position="811"/>
    </location>
</feature>
<feature type="region of interest" description="Disordered" evidence="12">
    <location>
        <begin position="17"/>
        <end position="390"/>
    </location>
</feature>
<accession>A0AAW1C2L7</accession>
<proteinExistence type="predicted"/>
<dbReference type="GO" id="GO:0005737">
    <property type="term" value="C:cytoplasm"/>
    <property type="evidence" value="ECO:0007669"/>
    <property type="project" value="UniProtKB-SubCell"/>
</dbReference>
<dbReference type="Pfam" id="PF00013">
    <property type="entry name" value="KH_1"/>
    <property type="match status" value="2"/>
</dbReference>
<feature type="compositionally biased region" description="Low complexity" evidence="12">
    <location>
        <begin position="207"/>
        <end position="233"/>
    </location>
</feature>
<dbReference type="GO" id="GO:0008270">
    <property type="term" value="F:zinc ion binding"/>
    <property type="evidence" value="ECO:0007669"/>
    <property type="project" value="UniProtKB-KW"/>
</dbReference>
<dbReference type="InterPro" id="IPR001841">
    <property type="entry name" value="Znf_RING"/>
</dbReference>
<dbReference type="SUPFAM" id="SSF54791">
    <property type="entry name" value="Eukaryotic type KH-domain (KH-domain type I)"/>
    <property type="match status" value="2"/>
</dbReference>
<dbReference type="GO" id="GO:0005634">
    <property type="term" value="C:nucleus"/>
    <property type="evidence" value="ECO:0007669"/>
    <property type="project" value="UniProtKB-SubCell"/>
</dbReference>
<comment type="caution">
    <text evidence="14">The sequence shown here is derived from an EMBL/GenBank/DDBJ whole genome shotgun (WGS) entry which is preliminary data.</text>
</comment>
<evidence type="ECO:0000256" key="1">
    <source>
        <dbReference type="ARBA" id="ARBA00004123"/>
    </source>
</evidence>
<dbReference type="InterPro" id="IPR036612">
    <property type="entry name" value="KH_dom_type_1_sf"/>
</dbReference>
<dbReference type="InterPro" id="IPR013083">
    <property type="entry name" value="Znf_RING/FYVE/PHD"/>
</dbReference>
<dbReference type="PROSITE" id="PS50089">
    <property type="entry name" value="ZF_RING_2"/>
    <property type="match status" value="1"/>
</dbReference>
<evidence type="ECO:0000256" key="2">
    <source>
        <dbReference type="ARBA" id="ARBA00004496"/>
    </source>
</evidence>
<evidence type="ECO:0000256" key="8">
    <source>
        <dbReference type="ARBA" id="ARBA00022884"/>
    </source>
</evidence>
<keyword evidence="7" id="KW-0862">Zinc</keyword>
<name>A0AAW1C2L7_CROAD</name>
<keyword evidence="8 10" id="KW-0694">RNA-binding</keyword>
<dbReference type="PANTHER" id="PTHR23285">
    <property type="entry name" value="RING FINGER AND KH DOMAIN CONTAINING PROTEIN 1"/>
    <property type="match status" value="1"/>
</dbReference>
<keyword evidence="3" id="KW-0963">Cytoplasm</keyword>
<dbReference type="SMART" id="SM00322">
    <property type="entry name" value="KH"/>
    <property type="match status" value="2"/>
</dbReference>
<dbReference type="PROSITE" id="PS50084">
    <property type="entry name" value="KH_TYPE_1"/>
    <property type="match status" value="2"/>
</dbReference>
<keyword evidence="4" id="KW-0479">Metal-binding</keyword>
<dbReference type="AlphaFoldDB" id="A0AAW1C2L7"/>
<dbReference type="FunFam" id="3.30.40.10:FF:000090">
    <property type="entry name" value="Mex-3 RNA-binding family member C"/>
    <property type="match status" value="1"/>
</dbReference>
<dbReference type="FunFam" id="3.30.1370.10:FF:000012">
    <property type="entry name" value="Mex-3 RNA-binding family member D"/>
    <property type="match status" value="1"/>
</dbReference>
<dbReference type="EMBL" id="JAOTOJ010000002">
    <property type="protein sequence ID" value="KAK9408665.1"/>
    <property type="molecule type" value="Genomic_DNA"/>
</dbReference>
<evidence type="ECO:0000256" key="3">
    <source>
        <dbReference type="ARBA" id="ARBA00022490"/>
    </source>
</evidence>
<feature type="compositionally biased region" description="Low complexity" evidence="12">
    <location>
        <begin position="188"/>
        <end position="199"/>
    </location>
</feature>
<keyword evidence="6 11" id="KW-0863">Zinc-finger</keyword>
<dbReference type="SUPFAM" id="SSF57850">
    <property type="entry name" value="RING/U-box"/>
    <property type="match status" value="1"/>
</dbReference>
<keyword evidence="5" id="KW-0677">Repeat</keyword>
<dbReference type="InterPro" id="IPR047228">
    <property type="entry name" value="KH-I_MEX3_rpt1"/>
</dbReference>
<keyword evidence="15" id="KW-1185">Reference proteome</keyword>
<dbReference type="InterPro" id="IPR047226">
    <property type="entry name" value="KH-I_MEX3_rpt2"/>
</dbReference>
<comment type="subcellular location">
    <subcellularLocation>
        <location evidence="2">Cytoplasm</location>
    </subcellularLocation>
    <subcellularLocation>
        <location evidence="1">Nucleus</location>
    </subcellularLocation>
</comment>
<feature type="compositionally biased region" description="Pro residues" evidence="12">
    <location>
        <begin position="283"/>
        <end position="296"/>
    </location>
</feature>
<evidence type="ECO:0000259" key="13">
    <source>
        <dbReference type="PROSITE" id="PS50089"/>
    </source>
</evidence>
<dbReference type="PANTHER" id="PTHR23285:SF8">
    <property type="entry name" value="RNA-BINDING E3 UBIQUITIN-PROTEIN LIGASE MEX3C"/>
    <property type="match status" value="1"/>
</dbReference>
<evidence type="ECO:0000313" key="14">
    <source>
        <dbReference type="EMBL" id="KAK9408665.1"/>
    </source>
</evidence>
<dbReference type="GO" id="GO:0003723">
    <property type="term" value="F:RNA binding"/>
    <property type="evidence" value="ECO:0007669"/>
    <property type="project" value="UniProtKB-UniRule"/>
</dbReference>
<reference evidence="14 15" key="1">
    <citation type="journal article" date="2024" name="Proc. Natl. Acad. Sci. U.S.A.">
        <title>The genetic regulatory architecture and epigenomic basis for age-related changes in rattlesnake venom.</title>
        <authorList>
            <person name="Hogan M.P."/>
            <person name="Holding M.L."/>
            <person name="Nystrom G.S."/>
            <person name="Colston T.J."/>
            <person name="Bartlett D.A."/>
            <person name="Mason A.J."/>
            <person name="Ellsworth S.A."/>
            <person name="Rautsaw R.M."/>
            <person name="Lawrence K.C."/>
            <person name="Strickland J.L."/>
            <person name="He B."/>
            <person name="Fraser P."/>
            <person name="Margres M.J."/>
            <person name="Gilbert D.M."/>
            <person name="Gibbs H.L."/>
            <person name="Parkinson C.L."/>
            <person name="Rokyta D.R."/>
        </authorList>
    </citation>
    <scope>NUCLEOTIDE SEQUENCE [LARGE SCALE GENOMIC DNA]</scope>
    <source>
        <strain evidence="14">DRR0105</strain>
    </source>
</reference>
<protein>
    <submittedName>
        <fullName evidence="14">RNA-binding E3 ubiquitin-protein ligase MEX3C</fullName>
    </submittedName>
</protein>
<evidence type="ECO:0000256" key="12">
    <source>
        <dbReference type="SAM" id="MobiDB-lite"/>
    </source>
</evidence>
<feature type="compositionally biased region" description="Low complexity" evidence="12">
    <location>
        <begin position="702"/>
        <end position="717"/>
    </location>
</feature>
<evidence type="ECO:0000256" key="11">
    <source>
        <dbReference type="PROSITE-ProRule" id="PRU00175"/>
    </source>
</evidence>
<evidence type="ECO:0000256" key="6">
    <source>
        <dbReference type="ARBA" id="ARBA00022771"/>
    </source>
</evidence>
<evidence type="ECO:0000256" key="10">
    <source>
        <dbReference type="PROSITE-ProRule" id="PRU00117"/>
    </source>
</evidence>
<dbReference type="SMART" id="SM00184">
    <property type="entry name" value="RING"/>
    <property type="match status" value="1"/>
</dbReference>
<feature type="region of interest" description="Disordered" evidence="12">
    <location>
        <begin position="688"/>
        <end position="717"/>
    </location>
</feature>
<evidence type="ECO:0000256" key="4">
    <source>
        <dbReference type="ARBA" id="ARBA00022723"/>
    </source>
</evidence>
<dbReference type="CDD" id="cd16722">
    <property type="entry name" value="RING-HC_MEX3C"/>
    <property type="match status" value="1"/>
</dbReference>
<organism evidence="14 15">
    <name type="scientific">Crotalus adamanteus</name>
    <name type="common">Eastern diamondback rattlesnake</name>
    <dbReference type="NCBI Taxonomy" id="8729"/>
    <lineage>
        <taxon>Eukaryota</taxon>
        <taxon>Metazoa</taxon>
        <taxon>Chordata</taxon>
        <taxon>Craniata</taxon>
        <taxon>Vertebrata</taxon>
        <taxon>Euteleostomi</taxon>
        <taxon>Lepidosauria</taxon>
        <taxon>Squamata</taxon>
        <taxon>Bifurcata</taxon>
        <taxon>Unidentata</taxon>
        <taxon>Episquamata</taxon>
        <taxon>Toxicofera</taxon>
        <taxon>Serpentes</taxon>
        <taxon>Colubroidea</taxon>
        <taxon>Viperidae</taxon>
        <taxon>Crotalinae</taxon>
        <taxon>Crotalus</taxon>
    </lineage>
</organism>
<dbReference type="CDD" id="cd22424">
    <property type="entry name" value="KH-I_MEX3_rpt2"/>
    <property type="match status" value="1"/>
</dbReference>
<dbReference type="Proteomes" id="UP001474421">
    <property type="component" value="Unassembled WGS sequence"/>
</dbReference>
<evidence type="ECO:0000256" key="7">
    <source>
        <dbReference type="ARBA" id="ARBA00022833"/>
    </source>
</evidence>
<evidence type="ECO:0000256" key="5">
    <source>
        <dbReference type="ARBA" id="ARBA00022737"/>
    </source>
</evidence>
<feature type="compositionally biased region" description="Acidic residues" evidence="12">
    <location>
        <begin position="316"/>
        <end position="374"/>
    </location>
</feature>
<dbReference type="Gene3D" id="3.30.40.10">
    <property type="entry name" value="Zinc/RING finger domain, C3HC4 (zinc finger)"/>
    <property type="match status" value="1"/>
</dbReference>
<feature type="domain" description="RING-type" evidence="13">
    <location>
        <begin position="870"/>
        <end position="910"/>
    </location>
</feature>
<dbReference type="Pfam" id="PF13920">
    <property type="entry name" value="zf-C3HC4_3"/>
    <property type="match status" value="1"/>
</dbReference>
<feature type="compositionally biased region" description="Pro residues" evidence="12">
    <location>
        <begin position="145"/>
        <end position="157"/>
    </location>
</feature>
<dbReference type="CDD" id="cd22423">
    <property type="entry name" value="KH-I_MEX3_rpt1"/>
    <property type="match status" value="1"/>
</dbReference>
<keyword evidence="9" id="KW-0539">Nucleus</keyword>